<evidence type="ECO:0000259" key="3">
    <source>
        <dbReference type="PROSITE" id="PS50109"/>
    </source>
</evidence>
<evidence type="ECO:0000256" key="2">
    <source>
        <dbReference type="SAM" id="Phobius"/>
    </source>
</evidence>
<feature type="transmembrane region" description="Helical" evidence="2">
    <location>
        <begin position="702"/>
        <end position="722"/>
    </location>
</feature>
<dbReference type="Gene3D" id="3.30.565.10">
    <property type="entry name" value="Histidine kinase-like ATPase, C-terminal domain"/>
    <property type="match status" value="1"/>
</dbReference>
<dbReference type="PROSITE" id="PS50109">
    <property type="entry name" value="HIS_KIN"/>
    <property type="match status" value="1"/>
</dbReference>
<dbReference type="AlphaFoldDB" id="A0A0E9MTL2"/>
<sequence length="1016" mass="114474">MKMLKTTILIAVFLTGRCIAMAQLPFYHSVHFTNENGLPQNSIKALEFDIRGYLWMATEMGVVRFDGSQFKWYDKSLYPQLGSNRIAMLRTATDAVVYFTTDDNRYYKISADGKLNDIVPRPGLESWMENGATGFAFQVYDSIEAKITAGELDAALLPDAMSLRRSLVNSMLRTGDRYYYFTAGMEMITTDTALRSFRKVKFRGIQPAASKQACSLLQDDENLYLRDGQMLYRIIIDREDQVSLQPFLKIGDIPGITSLALTAGQDVIVLGTLSDGLYVFTKQYFITHLLDDLEANVFYAVAPYHKNGFISKKAAFDNGKVIPLKDNFTSEALLRTRDGHYWLNRWQSRSNAGLVELDGNLQQTRFVSSPDLRVTCMQQFRDGSIWLSAQNEYIGRLDQDYIQWSKLPGGIPKNFQLATFIETASGDVWLAGGRGVYIMKAGSGAIAPVAGLDSVTVRAMVEDSHGTIWLGSYGSGFFAWRKGKLTRMPLDKQQYLLTAHQFIEDSKGNYWIPTNRGLFCVHIDDLYHYLDDARFPLYYHYFDNTSGFLSNEFNGGCTPAGCRLEDGSIVLPSIRGAVQFRPEEVPVYLSRNPIYIDAITIGNRQFSVPAGNTLQFDRKAGFLEITISSPFFGNQDNNHIEYQLEGISPEWRALPRDQKLTFNELSAGSYTLRLRKRAGFGKDNLIQTSMAITVPPFFHETISFKLIIAAILILATIAFARVRMQYLINQKKRLEKEIRQRTVTQTELIGSLEQTVNALESSQDQIRQDAQFRQQLAMIIAHDLQSPLRFLSQTTAWLEAQYGVNRNQDFSGLLREISKSTQANHVFIEDIGYWIRSMGSDFTVNTKLFPLQELLVEIADFFAPLAREKNNRIIVAGPPDIKVNTDRQLLRVILRNMVDNANKFTAQGQIVIEAQAEANTCTLIVTDNGSGIKPALLLELQQRVTQSAPVDTHFSARGNGFRFITAFARRLNLQLKLSSRQGAGATIALQGLACVVTTEEQSVEIKPIHHEQYTTG</sequence>
<dbReference type="InterPro" id="IPR036890">
    <property type="entry name" value="HATPase_C_sf"/>
</dbReference>
<proteinExistence type="predicted"/>
<keyword evidence="5" id="KW-1185">Reference proteome</keyword>
<dbReference type="SUPFAM" id="SSF47384">
    <property type="entry name" value="Homodimeric domain of signal transducing histidine kinase"/>
    <property type="match status" value="1"/>
</dbReference>
<keyword evidence="4" id="KW-0808">Transferase</keyword>
<dbReference type="Gene3D" id="2.130.10.10">
    <property type="entry name" value="YVTN repeat-like/Quinoprotein amine dehydrogenase"/>
    <property type="match status" value="2"/>
</dbReference>
<comment type="caution">
    <text evidence="4">The sequence shown here is derived from an EMBL/GenBank/DDBJ whole genome shotgun (WGS) entry which is preliminary data.</text>
</comment>
<dbReference type="PANTHER" id="PTHR43547:SF2">
    <property type="entry name" value="HYBRID SIGNAL TRANSDUCTION HISTIDINE KINASE C"/>
    <property type="match status" value="1"/>
</dbReference>
<keyword evidence="1" id="KW-0597">Phosphoprotein</keyword>
<protein>
    <submittedName>
        <fullName evidence="4">Putative two-component histidine kinase</fullName>
    </submittedName>
</protein>
<dbReference type="OrthoDB" id="8676692at2"/>
<name>A0A0E9MTL2_9BACT</name>
<keyword evidence="2" id="KW-0472">Membrane</keyword>
<dbReference type="EMBL" id="BBWV01000001">
    <property type="protein sequence ID" value="GAO41102.1"/>
    <property type="molecule type" value="Genomic_DNA"/>
</dbReference>
<dbReference type="Pfam" id="PF02518">
    <property type="entry name" value="HATPase_c"/>
    <property type="match status" value="1"/>
</dbReference>
<dbReference type="SUPFAM" id="SSF55874">
    <property type="entry name" value="ATPase domain of HSP90 chaperone/DNA topoisomerase II/histidine kinase"/>
    <property type="match status" value="1"/>
</dbReference>
<evidence type="ECO:0000256" key="1">
    <source>
        <dbReference type="ARBA" id="ARBA00022553"/>
    </source>
</evidence>
<dbReference type="Pfam" id="PF07495">
    <property type="entry name" value="Y_Y_Y"/>
    <property type="match status" value="1"/>
</dbReference>
<reference evidence="4 5" key="1">
    <citation type="submission" date="2015-04" db="EMBL/GenBank/DDBJ databases">
        <title>Whole genome shotgun sequence of Flavihumibacter petaseus NBRC 106054.</title>
        <authorList>
            <person name="Miyazawa S."/>
            <person name="Hosoyama A."/>
            <person name="Hashimoto M."/>
            <person name="Noguchi M."/>
            <person name="Tsuchikane K."/>
            <person name="Ohji S."/>
            <person name="Yamazoe A."/>
            <person name="Ichikawa N."/>
            <person name="Kimura A."/>
            <person name="Fujita N."/>
        </authorList>
    </citation>
    <scope>NUCLEOTIDE SEQUENCE [LARGE SCALE GENOMIC DNA]</scope>
    <source>
        <strain evidence="4 5">NBRC 106054</strain>
    </source>
</reference>
<dbReference type="InterPro" id="IPR011110">
    <property type="entry name" value="Reg_prop"/>
</dbReference>
<dbReference type="InterPro" id="IPR011123">
    <property type="entry name" value="Y_Y_Y"/>
</dbReference>
<dbReference type="InterPro" id="IPR003594">
    <property type="entry name" value="HATPase_dom"/>
</dbReference>
<dbReference type="Proteomes" id="UP000033121">
    <property type="component" value="Unassembled WGS sequence"/>
</dbReference>
<dbReference type="InterPro" id="IPR036097">
    <property type="entry name" value="HisK_dim/P_sf"/>
</dbReference>
<accession>A0A0E9MTL2</accession>
<dbReference type="InterPro" id="IPR015943">
    <property type="entry name" value="WD40/YVTN_repeat-like_dom_sf"/>
</dbReference>
<feature type="domain" description="Histidine kinase" evidence="3">
    <location>
        <begin position="779"/>
        <end position="990"/>
    </location>
</feature>
<dbReference type="InterPro" id="IPR005467">
    <property type="entry name" value="His_kinase_dom"/>
</dbReference>
<evidence type="ECO:0000313" key="5">
    <source>
        <dbReference type="Proteomes" id="UP000033121"/>
    </source>
</evidence>
<gene>
    <name evidence="4" type="ORF">FPE01S_01_01140</name>
</gene>
<keyword evidence="2" id="KW-0812">Transmembrane</keyword>
<evidence type="ECO:0000313" key="4">
    <source>
        <dbReference type="EMBL" id="GAO41102.1"/>
    </source>
</evidence>
<keyword evidence="4" id="KW-0418">Kinase</keyword>
<keyword evidence="2" id="KW-1133">Transmembrane helix</keyword>
<dbReference type="GO" id="GO:0000155">
    <property type="term" value="F:phosphorelay sensor kinase activity"/>
    <property type="evidence" value="ECO:0007669"/>
    <property type="project" value="InterPro"/>
</dbReference>
<organism evidence="4 5">
    <name type="scientific">Flavihumibacter petaseus NBRC 106054</name>
    <dbReference type="NCBI Taxonomy" id="1220578"/>
    <lineage>
        <taxon>Bacteria</taxon>
        <taxon>Pseudomonadati</taxon>
        <taxon>Bacteroidota</taxon>
        <taxon>Chitinophagia</taxon>
        <taxon>Chitinophagales</taxon>
        <taxon>Chitinophagaceae</taxon>
        <taxon>Flavihumibacter</taxon>
    </lineage>
</organism>
<dbReference type="PANTHER" id="PTHR43547">
    <property type="entry name" value="TWO-COMPONENT HISTIDINE KINASE"/>
    <property type="match status" value="1"/>
</dbReference>
<dbReference type="Pfam" id="PF07494">
    <property type="entry name" value="Reg_prop"/>
    <property type="match status" value="1"/>
</dbReference>
<dbReference type="InterPro" id="IPR013783">
    <property type="entry name" value="Ig-like_fold"/>
</dbReference>
<dbReference type="Gene3D" id="2.60.40.10">
    <property type="entry name" value="Immunoglobulins"/>
    <property type="match status" value="1"/>
</dbReference>
<dbReference type="STRING" id="1220578.FPE01S_01_01140"/>
<dbReference type="SMART" id="SM00387">
    <property type="entry name" value="HATPase_c"/>
    <property type="match status" value="1"/>
</dbReference>
<dbReference type="SUPFAM" id="SSF63829">
    <property type="entry name" value="Calcium-dependent phosphotriesterase"/>
    <property type="match status" value="1"/>
</dbReference>